<organism evidence="3 4">
    <name type="scientific">Streptosporangium album</name>
    <dbReference type="NCBI Taxonomy" id="47479"/>
    <lineage>
        <taxon>Bacteria</taxon>
        <taxon>Bacillati</taxon>
        <taxon>Actinomycetota</taxon>
        <taxon>Actinomycetes</taxon>
        <taxon>Streptosporangiales</taxon>
        <taxon>Streptosporangiaceae</taxon>
        <taxon>Streptosporangium</taxon>
    </lineage>
</organism>
<feature type="domain" description="AMP-dependent synthetase/ligase" evidence="2">
    <location>
        <begin position="6"/>
        <end position="98"/>
    </location>
</feature>
<dbReference type="Proteomes" id="UP000534286">
    <property type="component" value="Unassembled WGS sequence"/>
</dbReference>
<feature type="region of interest" description="Disordered" evidence="1">
    <location>
        <begin position="101"/>
        <end position="155"/>
    </location>
</feature>
<protein>
    <submittedName>
        <fullName evidence="3">Non-ribosomal peptide synthetase component F</fullName>
    </submittedName>
</protein>
<dbReference type="Pfam" id="PF00501">
    <property type="entry name" value="AMP-binding"/>
    <property type="match status" value="1"/>
</dbReference>
<dbReference type="PANTHER" id="PTHR43767:SF1">
    <property type="entry name" value="NONRIBOSOMAL PEPTIDE SYNTHASE PES1 (EUROFUNG)-RELATED"/>
    <property type="match status" value="1"/>
</dbReference>
<gene>
    <name evidence="3" type="ORF">FHR32_004256</name>
</gene>
<dbReference type="InterPro" id="IPR050237">
    <property type="entry name" value="ATP-dep_AMP-bd_enzyme"/>
</dbReference>
<dbReference type="SUPFAM" id="SSF56801">
    <property type="entry name" value="Acetyl-CoA synthetase-like"/>
    <property type="match status" value="1"/>
</dbReference>
<dbReference type="AlphaFoldDB" id="A0A7W7RX98"/>
<comment type="caution">
    <text evidence="3">The sequence shown here is derived from an EMBL/GenBank/DDBJ whole genome shotgun (WGS) entry which is preliminary data.</text>
</comment>
<evidence type="ECO:0000256" key="1">
    <source>
        <dbReference type="SAM" id="MobiDB-lite"/>
    </source>
</evidence>
<proteinExistence type="predicted"/>
<feature type="compositionally biased region" description="Pro residues" evidence="1">
    <location>
        <begin position="125"/>
        <end position="140"/>
    </location>
</feature>
<evidence type="ECO:0000259" key="2">
    <source>
        <dbReference type="Pfam" id="PF00501"/>
    </source>
</evidence>
<dbReference type="InterPro" id="IPR000873">
    <property type="entry name" value="AMP-dep_synth/lig_dom"/>
</dbReference>
<evidence type="ECO:0000313" key="3">
    <source>
        <dbReference type="EMBL" id="MBB4939951.1"/>
    </source>
</evidence>
<accession>A0A7W7RX98</accession>
<dbReference type="PANTHER" id="PTHR43767">
    <property type="entry name" value="LONG-CHAIN-FATTY-ACID--COA LIGASE"/>
    <property type="match status" value="1"/>
</dbReference>
<name>A0A7W7RX98_9ACTN</name>
<dbReference type="EMBL" id="JACHJU010000001">
    <property type="protein sequence ID" value="MBB4939951.1"/>
    <property type="molecule type" value="Genomic_DNA"/>
</dbReference>
<sequence>MRGFYEIAAADPARVAVAADTTTTYGELHDRVNQVSHGLVARGVRPGDTVVTVLPNGTDAVTMMLATYQIGAYHVPVNWHYTSEEIGYIVADCAARVVGGPERHAGAVPDGSPGGGDSGSSPWSSRPPAPSPVPASPPTCWPTACPGWRASSTPV</sequence>
<keyword evidence="4" id="KW-1185">Reference proteome</keyword>
<evidence type="ECO:0000313" key="4">
    <source>
        <dbReference type="Proteomes" id="UP000534286"/>
    </source>
</evidence>
<dbReference type="Gene3D" id="3.40.50.980">
    <property type="match status" value="1"/>
</dbReference>
<reference evidence="3 4" key="1">
    <citation type="submission" date="2020-08" db="EMBL/GenBank/DDBJ databases">
        <title>Sequencing the genomes of 1000 actinobacteria strains.</title>
        <authorList>
            <person name="Klenk H.-P."/>
        </authorList>
    </citation>
    <scope>NUCLEOTIDE SEQUENCE [LARGE SCALE GENOMIC DNA]</scope>
    <source>
        <strain evidence="3 4">DSM 43023</strain>
    </source>
</reference>